<dbReference type="Gene3D" id="3.90.226.10">
    <property type="entry name" value="2-enoyl-CoA Hydratase, Chain A, domain 1"/>
    <property type="match status" value="1"/>
</dbReference>
<dbReference type="SUPFAM" id="SSF52096">
    <property type="entry name" value="ClpP/crotonase"/>
    <property type="match status" value="1"/>
</dbReference>
<evidence type="ECO:0000313" key="6">
    <source>
        <dbReference type="EMBL" id="QDV46109.1"/>
    </source>
</evidence>
<comment type="similarity">
    <text evidence="1">Belongs to the peptidase S49 family.</text>
</comment>
<dbReference type="GO" id="GO:0006508">
    <property type="term" value="P:proteolysis"/>
    <property type="evidence" value="ECO:0007669"/>
    <property type="project" value="UniProtKB-KW"/>
</dbReference>
<dbReference type="InterPro" id="IPR047272">
    <property type="entry name" value="S49_SppA_C"/>
</dbReference>
<evidence type="ECO:0000313" key="7">
    <source>
        <dbReference type="Proteomes" id="UP000319004"/>
    </source>
</evidence>
<dbReference type="EMBL" id="CP037423">
    <property type="protein sequence ID" value="QDV46109.1"/>
    <property type="molecule type" value="Genomic_DNA"/>
</dbReference>
<evidence type="ECO:0000259" key="5">
    <source>
        <dbReference type="Pfam" id="PF01343"/>
    </source>
</evidence>
<proteinExistence type="inferred from homology"/>
<sequence length="385" mass="41351">MCLNVTGVDPTASPRSRWRGDPTLLLLLLAVLLCGGCGSKVFRHNGAVNMAGGFNMTGDMTVDGKMDMGELKTTVSLSPNSRATPLTPIVVSGQPKRTGKLAVLDVDDFLVDRNVGGIGSMGENPVALFHEKIDAIRNDKNIKAVVLRINSPGGGVTASDMMCHELARLKQDRELPIIANIMTVGTGGAYYLANHCDAIIAHPTSIVGGIGVILNIYNLQDTMGQFNVLASPIKSGEKIDAGTPERPIEADELAMLQRIADGFHQRLIDQVKSKRPQVAASEDQWSDGSVMTGSEAQTLGLVDGVGYIDTAVEMAKQRAGLKPDDRVVMYRRENDPAYTPLDVSPNQPVFSSLIPLRVPGLDRSTMPTFLYLWQSDPAMASLARP</sequence>
<keyword evidence="4" id="KW-0720">Serine protease</keyword>
<feature type="domain" description="Peptidase S49" evidence="5">
    <location>
        <begin position="171"/>
        <end position="321"/>
    </location>
</feature>
<dbReference type="EC" id="3.4.21.-" evidence="6"/>
<dbReference type="CDD" id="cd07023">
    <property type="entry name" value="S49_Sppa_N_C"/>
    <property type="match status" value="1"/>
</dbReference>
<evidence type="ECO:0000256" key="2">
    <source>
        <dbReference type="ARBA" id="ARBA00022670"/>
    </source>
</evidence>
<evidence type="ECO:0000256" key="4">
    <source>
        <dbReference type="ARBA" id="ARBA00022825"/>
    </source>
</evidence>
<keyword evidence="3 6" id="KW-0378">Hydrolase</keyword>
<dbReference type="GO" id="GO:0008236">
    <property type="term" value="F:serine-type peptidase activity"/>
    <property type="evidence" value="ECO:0007669"/>
    <property type="project" value="UniProtKB-KW"/>
</dbReference>
<dbReference type="Pfam" id="PF01343">
    <property type="entry name" value="Peptidase_S49"/>
    <property type="match status" value="1"/>
</dbReference>
<organism evidence="6 7">
    <name type="scientific">Stieleria neptunia</name>
    <dbReference type="NCBI Taxonomy" id="2527979"/>
    <lineage>
        <taxon>Bacteria</taxon>
        <taxon>Pseudomonadati</taxon>
        <taxon>Planctomycetota</taxon>
        <taxon>Planctomycetia</taxon>
        <taxon>Pirellulales</taxon>
        <taxon>Pirellulaceae</taxon>
        <taxon>Stieleria</taxon>
    </lineage>
</organism>
<gene>
    <name evidence="6" type="primary">sppA</name>
    <name evidence="6" type="ORF">Enr13x_60130</name>
</gene>
<accession>A0A518HZ40</accession>
<dbReference type="Gene3D" id="6.20.330.10">
    <property type="match status" value="1"/>
</dbReference>
<keyword evidence="2" id="KW-0645">Protease</keyword>
<dbReference type="InterPro" id="IPR029045">
    <property type="entry name" value="ClpP/crotonase-like_dom_sf"/>
</dbReference>
<dbReference type="KEGG" id="snep:Enr13x_60130"/>
<name>A0A518HZ40_9BACT</name>
<dbReference type="AlphaFoldDB" id="A0A518HZ40"/>
<dbReference type="PANTHER" id="PTHR42987">
    <property type="entry name" value="PEPTIDASE S49"/>
    <property type="match status" value="1"/>
</dbReference>
<dbReference type="PANTHER" id="PTHR42987:SF4">
    <property type="entry name" value="PROTEASE SOHB-RELATED"/>
    <property type="match status" value="1"/>
</dbReference>
<protein>
    <submittedName>
        <fullName evidence="6">Signal peptide peptidase SppA</fullName>
        <ecNumber evidence="6">3.4.21.-</ecNumber>
    </submittedName>
</protein>
<evidence type="ECO:0000256" key="1">
    <source>
        <dbReference type="ARBA" id="ARBA00008683"/>
    </source>
</evidence>
<evidence type="ECO:0000256" key="3">
    <source>
        <dbReference type="ARBA" id="ARBA00022801"/>
    </source>
</evidence>
<reference evidence="6 7" key="1">
    <citation type="submission" date="2019-03" db="EMBL/GenBank/DDBJ databases">
        <title>Deep-cultivation of Planctomycetes and their phenomic and genomic characterization uncovers novel biology.</title>
        <authorList>
            <person name="Wiegand S."/>
            <person name="Jogler M."/>
            <person name="Boedeker C."/>
            <person name="Pinto D."/>
            <person name="Vollmers J."/>
            <person name="Rivas-Marin E."/>
            <person name="Kohn T."/>
            <person name="Peeters S.H."/>
            <person name="Heuer A."/>
            <person name="Rast P."/>
            <person name="Oberbeckmann S."/>
            <person name="Bunk B."/>
            <person name="Jeske O."/>
            <person name="Meyerdierks A."/>
            <person name="Storesund J.E."/>
            <person name="Kallscheuer N."/>
            <person name="Luecker S."/>
            <person name="Lage O.M."/>
            <person name="Pohl T."/>
            <person name="Merkel B.J."/>
            <person name="Hornburger P."/>
            <person name="Mueller R.-W."/>
            <person name="Bruemmer F."/>
            <person name="Labrenz M."/>
            <person name="Spormann A.M."/>
            <person name="Op den Camp H."/>
            <person name="Overmann J."/>
            <person name="Amann R."/>
            <person name="Jetten M.S.M."/>
            <person name="Mascher T."/>
            <person name="Medema M.H."/>
            <person name="Devos D.P."/>
            <person name="Kaster A.-K."/>
            <person name="Ovreas L."/>
            <person name="Rohde M."/>
            <person name="Galperin M.Y."/>
            <person name="Jogler C."/>
        </authorList>
    </citation>
    <scope>NUCLEOTIDE SEQUENCE [LARGE SCALE GENOMIC DNA]</scope>
    <source>
        <strain evidence="6 7">Enr13</strain>
    </source>
</reference>
<dbReference type="InterPro" id="IPR002142">
    <property type="entry name" value="Peptidase_S49"/>
</dbReference>
<keyword evidence="7" id="KW-1185">Reference proteome</keyword>
<dbReference type="Proteomes" id="UP000319004">
    <property type="component" value="Chromosome"/>
</dbReference>